<evidence type="ECO:0000313" key="4">
    <source>
        <dbReference type="EMBL" id="KAF3443708.1"/>
    </source>
</evidence>
<dbReference type="EMBL" id="VOIH02000006">
    <property type="protein sequence ID" value="KAF3443708.1"/>
    <property type="molecule type" value="Genomic_DNA"/>
</dbReference>
<dbReference type="SUPFAM" id="SSF55658">
    <property type="entry name" value="L9 N-domain-like"/>
    <property type="match status" value="1"/>
</dbReference>
<proteinExistence type="predicted"/>
<feature type="domain" description="Ribonuclease H1 N-terminal" evidence="2">
    <location>
        <begin position="70"/>
        <end position="93"/>
    </location>
</feature>
<dbReference type="InterPro" id="IPR011320">
    <property type="entry name" value="RNase_H1_N"/>
</dbReference>
<evidence type="ECO:0000313" key="5">
    <source>
        <dbReference type="Proteomes" id="UP000796880"/>
    </source>
</evidence>
<comment type="caution">
    <text evidence="4">The sequence shown here is derived from an EMBL/GenBank/DDBJ whole genome shotgun (WGS) entry which is preliminary data.</text>
</comment>
<dbReference type="Pfam" id="PF09429">
    <property type="entry name" value="Wbp11"/>
    <property type="match status" value="1"/>
</dbReference>
<feature type="domain" description="Wbp11/ELF5/Saf1 N-terminal" evidence="3">
    <location>
        <begin position="192"/>
        <end position="224"/>
    </location>
</feature>
<protein>
    <submittedName>
        <fullName evidence="4">Uncharacterized protein</fullName>
    </submittedName>
</protein>
<name>A0A8K0MFA7_9ROSA</name>
<dbReference type="Gene3D" id="3.40.970.10">
    <property type="entry name" value="Ribonuclease H1, N-terminal domain"/>
    <property type="match status" value="1"/>
</dbReference>
<evidence type="ECO:0000259" key="3">
    <source>
        <dbReference type="Pfam" id="PF09429"/>
    </source>
</evidence>
<feature type="transmembrane region" description="Helical" evidence="1">
    <location>
        <begin position="402"/>
        <end position="421"/>
    </location>
</feature>
<dbReference type="InterPro" id="IPR009027">
    <property type="entry name" value="Ribosomal_bL9/RNase_H1_N"/>
</dbReference>
<dbReference type="Proteomes" id="UP000796880">
    <property type="component" value="Unassembled WGS sequence"/>
</dbReference>
<keyword evidence="1" id="KW-0812">Transmembrane</keyword>
<organism evidence="4 5">
    <name type="scientific">Rhamnella rubrinervis</name>
    <dbReference type="NCBI Taxonomy" id="2594499"/>
    <lineage>
        <taxon>Eukaryota</taxon>
        <taxon>Viridiplantae</taxon>
        <taxon>Streptophyta</taxon>
        <taxon>Embryophyta</taxon>
        <taxon>Tracheophyta</taxon>
        <taxon>Spermatophyta</taxon>
        <taxon>Magnoliopsida</taxon>
        <taxon>eudicotyledons</taxon>
        <taxon>Gunneridae</taxon>
        <taxon>Pentapetalae</taxon>
        <taxon>rosids</taxon>
        <taxon>fabids</taxon>
        <taxon>Rosales</taxon>
        <taxon>Rhamnaceae</taxon>
        <taxon>rhamnoid group</taxon>
        <taxon>Rhamneae</taxon>
        <taxon>Rhamnella</taxon>
    </lineage>
</organism>
<dbReference type="GO" id="GO:0006396">
    <property type="term" value="P:RNA processing"/>
    <property type="evidence" value="ECO:0007669"/>
    <property type="project" value="InterPro"/>
</dbReference>
<feature type="transmembrane region" description="Helical" evidence="1">
    <location>
        <begin position="99"/>
        <end position="126"/>
    </location>
</feature>
<keyword evidence="5" id="KW-1185">Reference proteome</keyword>
<dbReference type="AlphaFoldDB" id="A0A8K0MFA7"/>
<evidence type="ECO:0000256" key="1">
    <source>
        <dbReference type="SAM" id="Phobius"/>
    </source>
</evidence>
<dbReference type="InterPro" id="IPR019007">
    <property type="entry name" value="Wbp11/ELF5/Saf1_N"/>
</dbReference>
<keyword evidence="1" id="KW-0472">Membrane</keyword>
<dbReference type="Pfam" id="PF01693">
    <property type="entry name" value="Cauli_VI"/>
    <property type="match status" value="1"/>
</dbReference>
<dbReference type="OrthoDB" id="1922118at2759"/>
<evidence type="ECO:0000259" key="2">
    <source>
        <dbReference type="Pfam" id="PF01693"/>
    </source>
</evidence>
<reference evidence="4" key="1">
    <citation type="submission" date="2020-03" db="EMBL/GenBank/DDBJ databases">
        <title>A high-quality chromosome-level genome assembly of a woody plant with both climbing and erect habits, Rhamnella rubrinervis.</title>
        <authorList>
            <person name="Lu Z."/>
            <person name="Yang Y."/>
            <person name="Zhu X."/>
            <person name="Sun Y."/>
        </authorList>
    </citation>
    <scope>NUCLEOTIDE SEQUENCE</scope>
    <source>
        <strain evidence="4">BYM</strain>
        <tissue evidence="4">Leaf</tissue>
    </source>
</reference>
<sequence length="448" mass="51620">MCSSFQQAAKERMEQFTNSIQSIEANYPKYLAIELKRLGFSTKDNLNISKVMRMDPSNVEENIMAKKAVYVVFKGRQPGIYSSWPECQEQVNDSRLKHFWIFFFLYQYPFLPASISIVVNVCIVFVRNGHISKSSQPPSFVEEKERRLQIVALLRLFLRFFYAEDDKEREGHEPYGHLLKGAPKEGIEEGINKKEREKVREVGILKKDPEKLREQIDKLNVMTGKRIFIFVKEKGISFIQQAIRSSRLNETIHANYASTSPKSGLKFIEFPETRTLDFGERMKLLDAQRSLHLHLKPDGSSLLSFYLAKPYGCNLIFRVSFTMALWWNESTIRIVSCKGFLDVYYRFLICFFNSHPSPTPQALKSTLLSHYPRRLPPINAGNHLQCTGFPADLPQMSVASTLVWVVVFVFGLVAFALAVAAEQRRTTVNFSFDFSFDTLVSDMEFLDS</sequence>
<gene>
    <name evidence="4" type="ORF">FNV43_RR13398</name>
</gene>
<accession>A0A8K0MFA7</accession>
<dbReference type="InterPro" id="IPR037056">
    <property type="entry name" value="RNase_H1_N_sf"/>
</dbReference>
<keyword evidence="1" id="KW-1133">Transmembrane helix</keyword>